<dbReference type="EMBL" id="CP088295">
    <property type="protein sequence ID" value="UUY04369.1"/>
    <property type="molecule type" value="Genomic_DNA"/>
</dbReference>
<dbReference type="Gene3D" id="1.10.357.10">
    <property type="entry name" value="Tetracycline Repressor, domain 2"/>
    <property type="match status" value="1"/>
</dbReference>
<dbReference type="Proteomes" id="UP001058860">
    <property type="component" value="Chromosome"/>
</dbReference>
<evidence type="ECO:0000313" key="6">
    <source>
        <dbReference type="Proteomes" id="UP001058860"/>
    </source>
</evidence>
<dbReference type="InterPro" id="IPR050109">
    <property type="entry name" value="HTH-type_TetR-like_transc_reg"/>
</dbReference>
<evidence type="ECO:0000256" key="1">
    <source>
        <dbReference type="ARBA" id="ARBA00023125"/>
    </source>
</evidence>
<reference evidence="6" key="1">
    <citation type="submission" date="2021-11" db="EMBL/GenBank/DDBJ databases">
        <title>Cultivation dependent microbiological survey of springs from the worlds oldest radium mine currently devoted to the extraction of radon-saturated water.</title>
        <authorList>
            <person name="Kapinusova G."/>
            <person name="Smrhova T."/>
            <person name="Strejcek M."/>
            <person name="Suman J."/>
            <person name="Jani K."/>
            <person name="Pajer P."/>
            <person name="Uhlik O."/>
        </authorList>
    </citation>
    <scope>NUCLEOTIDE SEQUENCE [LARGE SCALE GENOMIC DNA]</scope>
    <source>
        <strain evidence="6">J379</strain>
    </source>
</reference>
<evidence type="ECO:0000256" key="3">
    <source>
        <dbReference type="SAM" id="MobiDB-lite"/>
    </source>
</evidence>
<protein>
    <submittedName>
        <fullName evidence="5">TetR/AcrR family transcriptional regulator</fullName>
    </submittedName>
</protein>
<dbReference type="SUPFAM" id="SSF46689">
    <property type="entry name" value="Homeodomain-like"/>
    <property type="match status" value="1"/>
</dbReference>
<keyword evidence="6" id="KW-1185">Reference proteome</keyword>
<accession>A0ABY5PID3</accession>
<organism evidence="5 6">
    <name type="scientific">Svornostia abyssi</name>
    <dbReference type="NCBI Taxonomy" id="2898438"/>
    <lineage>
        <taxon>Bacteria</taxon>
        <taxon>Bacillati</taxon>
        <taxon>Actinomycetota</taxon>
        <taxon>Thermoleophilia</taxon>
        <taxon>Solirubrobacterales</taxon>
        <taxon>Baekduiaceae</taxon>
        <taxon>Svornostia</taxon>
    </lineage>
</organism>
<feature type="domain" description="HTH tetR-type" evidence="4">
    <location>
        <begin position="19"/>
        <end position="79"/>
    </location>
</feature>
<gene>
    <name evidence="5" type="ORF">LRS13_02225</name>
</gene>
<dbReference type="RefSeq" id="WP_353864857.1">
    <property type="nucleotide sequence ID" value="NZ_CP088295.1"/>
</dbReference>
<dbReference type="InterPro" id="IPR009057">
    <property type="entry name" value="Homeodomain-like_sf"/>
</dbReference>
<evidence type="ECO:0000313" key="5">
    <source>
        <dbReference type="EMBL" id="UUY04369.1"/>
    </source>
</evidence>
<feature type="DNA-binding region" description="H-T-H motif" evidence="2">
    <location>
        <begin position="42"/>
        <end position="61"/>
    </location>
</feature>
<sequence>MSTVPARPYRGRSAEERKTERRERLLDAALEVVAEKGWHSTTVRDVCSRAKLTERYFYEAFGDRQGVLLALFDHVSQEVATILLEAVAASPRDDATQSARAAISAFVDALADDPRRMRILITEAPDDTELQARRQGAVLAFAHLVRDQAAEFYGVSGRGKKDAELTSHVLVGGLGQLLLAWHLGDVKVSRERLIEHVTKLFVAVAPVRSGSAS</sequence>
<keyword evidence="1 2" id="KW-0238">DNA-binding</keyword>
<evidence type="ECO:0000256" key="2">
    <source>
        <dbReference type="PROSITE-ProRule" id="PRU00335"/>
    </source>
</evidence>
<proteinExistence type="predicted"/>
<dbReference type="PROSITE" id="PS50977">
    <property type="entry name" value="HTH_TETR_2"/>
    <property type="match status" value="1"/>
</dbReference>
<dbReference type="PANTHER" id="PTHR30055:SF226">
    <property type="entry name" value="HTH-TYPE TRANSCRIPTIONAL REGULATOR PKSA"/>
    <property type="match status" value="1"/>
</dbReference>
<dbReference type="PANTHER" id="PTHR30055">
    <property type="entry name" value="HTH-TYPE TRANSCRIPTIONAL REGULATOR RUTR"/>
    <property type="match status" value="1"/>
</dbReference>
<feature type="region of interest" description="Disordered" evidence="3">
    <location>
        <begin position="1"/>
        <end position="20"/>
    </location>
</feature>
<dbReference type="SUPFAM" id="SSF48498">
    <property type="entry name" value="Tetracyclin repressor-like, C-terminal domain"/>
    <property type="match status" value="1"/>
</dbReference>
<name>A0ABY5PID3_9ACTN</name>
<evidence type="ECO:0000259" key="4">
    <source>
        <dbReference type="PROSITE" id="PS50977"/>
    </source>
</evidence>
<dbReference type="InterPro" id="IPR036271">
    <property type="entry name" value="Tet_transcr_reg_TetR-rel_C_sf"/>
</dbReference>
<dbReference type="Pfam" id="PF00440">
    <property type="entry name" value="TetR_N"/>
    <property type="match status" value="1"/>
</dbReference>
<dbReference type="InterPro" id="IPR001647">
    <property type="entry name" value="HTH_TetR"/>
</dbReference>